<accession>A0A267GU29</accession>
<keyword evidence="2" id="KW-1185">Reference proteome</keyword>
<reference evidence="1 2" key="1">
    <citation type="submission" date="2017-06" db="EMBL/GenBank/DDBJ databases">
        <title>A platform for efficient transgenesis in Macrostomum lignano, a flatworm model organism for stem cell research.</title>
        <authorList>
            <person name="Berezikov E."/>
        </authorList>
    </citation>
    <scope>NUCLEOTIDE SEQUENCE [LARGE SCALE GENOMIC DNA]</scope>
    <source>
        <strain evidence="1">DV1</strain>
        <tissue evidence="1">Whole organism</tissue>
    </source>
</reference>
<dbReference type="EMBL" id="NIVC01000150">
    <property type="protein sequence ID" value="PAA89530.1"/>
    <property type="molecule type" value="Genomic_DNA"/>
</dbReference>
<name>A0A267GU29_9PLAT</name>
<protein>
    <submittedName>
        <fullName evidence="1">Uncharacterized protein</fullName>
    </submittedName>
</protein>
<gene>
    <name evidence="1" type="ORF">BOX15_Mlig018386g1</name>
</gene>
<comment type="caution">
    <text evidence="1">The sequence shown here is derived from an EMBL/GenBank/DDBJ whole genome shotgun (WGS) entry which is preliminary data.</text>
</comment>
<dbReference type="Proteomes" id="UP000215902">
    <property type="component" value="Unassembled WGS sequence"/>
</dbReference>
<organism evidence="1 2">
    <name type="scientific">Macrostomum lignano</name>
    <dbReference type="NCBI Taxonomy" id="282301"/>
    <lineage>
        <taxon>Eukaryota</taxon>
        <taxon>Metazoa</taxon>
        <taxon>Spiralia</taxon>
        <taxon>Lophotrochozoa</taxon>
        <taxon>Platyhelminthes</taxon>
        <taxon>Rhabditophora</taxon>
        <taxon>Macrostomorpha</taxon>
        <taxon>Macrostomida</taxon>
        <taxon>Macrostomidae</taxon>
        <taxon>Macrostomum</taxon>
    </lineage>
</organism>
<evidence type="ECO:0000313" key="1">
    <source>
        <dbReference type="EMBL" id="PAA89530.1"/>
    </source>
</evidence>
<dbReference type="AlphaFoldDB" id="A0A267GU29"/>
<proteinExistence type="predicted"/>
<evidence type="ECO:0000313" key="2">
    <source>
        <dbReference type="Proteomes" id="UP000215902"/>
    </source>
</evidence>
<sequence>MATNFIADACSSGLGISCLVRTSMADRNSEQSDVQELNDQELDNIESARAAAEVEVIITYGSLCSNGTHGEQVFHELRQGLEKEFGSNIFVLAREDPTTYNCISVHVNNVLVFGCQARKPTVPQLSIEINRARAGLRPQLIPYQAASVCEFYGCTQKHKYQI</sequence>